<dbReference type="InterPro" id="IPR024036">
    <property type="entry name" value="tRNA-dHydroUridine_Synthase_C"/>
</dbReference>
<dbReference type="PANTHER" id="PTHR45846:SF1">
    <property type="entry name" value="TRNA-DIHYDROURIDINE(47) SYNTHASE [NAD(P)(+)]-LIKE"/>
    <property type="match status" value="1"/>
</dbReference>
<keyword evidence="7" id="KW-0521">NADP</keyword>
<dbReference type="GO" id="GO:0017150">
    <property type="term" value="F:tRNA dihydrouridine synthase activity"/>
    <property type="evidence" value="ECO:0007669"/>
    <property type="project" value="InterPro"/>
</dbReference>
<evidence type="ECO:0000256" key="12">
    <source>
        <dbReference type="PIRNR" id="PIRNR006621"/>
    </source>
</evidence>
<evidence type="ECO:0000256" key="6">
    <source>
        <dbReference type="ARBA" id="ARBA00022694"/>
    </source>
</evidence>
<dbReference type="Proteomes" id="UP000034701">
    <property type="component" value="Unassembled WGS sequence"/>
</dbReference>
<comment type="caution">
    <text evidence="16">The sequence shown here is derived from an EMBL/GenBank/DDBJ whole genome shotgun (WGS) entry which is preliminary data.</text>
</comment>
<evidence type="ECO:0000259" key="15">
    <source>
        <dbReference type="Pfam" id="PF01207"/>
    </source>
</evidence>
<dbReference type="PROSITE" id="PS01136">
    <property type="entry name" value="UPF0034"/>
    <property type="match status" value="1"/>
</dbReference>
<keyword evidence="14" id="KW-0547">Nucleotide-binding</keyword>
<evidence type="ECO:0000256" key="8">
    <source>
        <dbReference type="ARBA" id="ARBA00022884"/>
    </source>
</evidence>
<feature type="binding site" evidence="14">
    <location>
        <position position="80"/>
    </location>
    <ligand>
        <name>FMN</name>
        <dbReference type="ChEBI" id="CHEBI:58210"/>
    </ligand>
</feature>
<dbReference type="PIRSF" id="PIRSF006621">
    <property type="entry name" value="Dus"/>
    <property type="match status" value="1"/>
</dbReference>
<keyword evidence="4 12" id="KW-0285">Flavoprotein</keyword>
<dbReference type="EC" id="1.3.1.-" evidence="12"/>
<feature type="domain" description="DUS-like FMN-binding" evidence="15">
    <location>
        <begin position="15"/>
        <end position="338"/>
    </location>
</feature>
<keyword evidence="5 12" id="KW-0288">FMN</keyword>
<comment type="function">
    <text evidence="2 12">Catalyzes the synthesis of 5,6-dihydrouridine (D), a modified base found in the D-loop of most tRNAs, via the reduction of the C5-C6 double bond in target uridines.</text>
</comment>
<feature type="binding site" evidence="14">
    <location>
        <position position="154"/>
    </location>
    <ligand>
        <name>FMN</name>
        <dbReference type="ChEBI" id="CHEBI:58210"/>
    </ligand>
</feature>
<dbReference type="InterPro" id="IPR018517">
    <property type="entry name" value="tRNA_hU_synthase_CS"/>
</dbReference>
<comment type="catalytic activity">
    <reaction evidence="10">
        <text>a 5,6-dihydrouridine in tRNA + NADP(+) = a uridine in tRNA + NADPH + H(+)</text>
        <dbReference type="Rhea" id="RHEA:23624"/>
        <dbReference type="Rhea" id="RHEA-COMP:13339"/>
        <dbReference type="Rhea" id="RHEA-COMP:13887"/>
        <dbReference type="ChEBI" id="CHEBI:15378"/>
        <dbReference type="ChEBI" id="CHEBI:57783"/>
        <dbReference type="ChEBI" id="CHEBI:58349"/>
        <dbReference type="ChEBI" id="CHEBI:65315"/>
        <dbReference type="ChEBI" id="CHEBI:74443"/>
    </reaction>
</comment>
<dbReference type="Pfam" id="PF01207">
    <property type="entry name" value="Dus"/>
    <property type="match status" value="1"/>
</dbReference>
<sequence length="343" mass="38789">MQNFWQKLDKPFFCLAPMSDVTDIAFRHMLAKYGKNRENRNKVVFWTEFVSADGLCNKLGRKKLSHMLEFSESERPIVAQVFGANGDNMKKACQYVASLGFDGIDINMGCPDKSVVNQGAGAGMIKNPKLAREIIQAVHAGIKSAGCHIPVSVKTRTGFNKEGIDTWIPELLKEDISALTIHLRTAKELSLVPANWDHIKKIKELIKKSGKDILLIGNGDVVDIDDAKRKCEKYGCDGVMIGRGVFGNPWLFRRGVASKETWERDGASTRNFLVKKYPCSLEATPLKERLQVMLEHTRFFEKMLGKHKSFDVMKKHFKAYVNGFEGAKELRVKLMETYDVEHM</sequence>
<comment type="catalytic activity">
    <reaction evidence="11">
        <text>a 5,6-dihydrouridine in tRNA + NAD(+) = a uridine in tRNA + NADH + H(+)</text>
        <dbReference type="Rhea" id="RHEA:54452"/>
        <dbReference type="Rhea" id="RHEA-COMP:13339"/>
        <dbReference type="Rhea" id="RHEA-COMP:13887"/>
        <dbReference type="ChEBI" id="CHEBI:15378"/>
        <dbReference type="ChEBI" id="CHEBI:57540"/>
        <dbReference type="ChEBI" id="CHEBI:57945"/>
        <dbReference type="ChEBI" id="CHEBI:65315"/>
        <dbReference type="ChEBI" id="CHEBI:74443"/>
    </reaction>
</comment>
<comment type="similarity">
    <text evidence="12">Belongs to the dus family.</text>
</comment>
<dbReference type="Gene3D" id="3.20.20.70">
    <property type="entry name" value="Aldolase class I"/>
    <property type="match status" value="1"/>
</dbReference>
<dbReference type="PATRIC" id="fig|1618729.3.peg.489"/>
<dbReference type="CDD" id="cd02801">
    <property type="entry name" value="DUS_like_FMN"/>
    <property type="match status" value="1"/>
</dbReference>
<evidence type="ECO:0000256" key="7">
    <source>
        <dbReference type="ARBA" id="ARBA00022857"/>
    </source>
</evidence>
<proteinExistence type="inferred from homology"/>
<name>A0A0G0J4L9_9BACT</name>
<evidence type="ECO:0000256" key="11">
    <source>
        <dbReference type="ARBA" id="ARBA00048802"/>
    </source>
</evidence>
<feature type="active site" description="Proton donor" evidence="13">
    <location>
        <position position="110"/>
    </location>
</feature>
<evidence type="ECO:0000256" key="10">
    <source>
        <dbReference type="ARBA" id="ARBA00048205"/>
    </source>
</evidence>
<evidence type="ECO:0000256" key="13">
    <source>
        <dbReference type="PIRSR" id="PIRSR006621-1"/>
    </source>
</evidence>
<organism evidence="16 17">
    <name type="scientific">Candidatus Nomurabacteria bacterium GW2011_GWA1_37_20</name>
    <dbReference type="NCBI Taxonomy" id="1618729"/>
    <lineage>
        <taxon>Bacteria</taxon>
        <taxon>Candidatus Nomuraibacteriota</taxon>
    </lineage>
</organism>
<evidence type="ECO:0000256" key="5">
    <source>
        <dbReference type="ARBA" id="ARBA00022643"/>
    </source>
</evidence>
<evidence type="ECO:0000256" key="2">
    <source>
        <dbReference type="ARBA" id="ARBA00002790"/>
    </source>
</evidence>
<dbReference type="InterPro" id="IPR001269">
    <property type="entry name" value="DUS_fam"/>
</dbReference>
<dbReference type="PANTHER" id="PTHR45846">
    <property type="entry name" value="TRNA-DIHYDROURIDINE(47) SYNTHASE [NAD(P)(+)]-LIKE"/>
    <property type="match status" value="1"/>
</dbReference>
<evidence type="ECO:0000313" key="17">
    <source>
        <dbReference type="Proteomes" id="UP000034701"/>
    </source>
</evidence>
<accession>A0A0G0J4L9</accession>
<dbReference type="GO" id="GO:0050660">
    <property type="term" value="F:flavin adenine dinucleotide binding"/>
    <property type="evidence" value="ECO:0007669"/>
    <property type="project" value="InterPro"/>
</dbReference>
<dbReference type="Gene3D" id="1.10.1200.80">
    <property type="entry name" value="Putative flavin oxidoreducatase, domain 2"/>
    <property type="match status" value="1"/>
</dbReference>
<keyword evidence="6 12" id="KW-0819">tRNA processing</keyword>
<dbReference type="GO" id="GO:0000049">
    <property type="term" value="F:tRNA binding"/>
    <property type="evidence" value="ECO:0007669"/>
    <property type="project" value="UniProtKB-KW"/>
</dbReference>
<evidence type="ECO:0000313" key="16">
    <source>
        <dbReference type="EMBL" id="KKQ31454.1"/>
    </source>
</evidence>
<evidence type="ECO:0000256" key="3">
    <source>
        <dbReference type="ARBA" id="ARBA00022555"/>
    </source>
</evidence>
<keyword evidence="3" id="KW-0820">tRNA-binding</keyword>
<feature type="binding site" evidence="14">
    <location>
        <position position="182"/>
    </location>
    <ligand>
        <name>FMN</name>
        <dbReference type="ChEBI" id="CHEBI:58210"/>
    </ligand>
</feature>
<evidence type="ECO:0000256" key="14">
    <source>
        <dbReference type="PIRSR" id="PIRSR006621-2"/>
    </source>
</evidence>
<keyword evidence="9 12" id="KW-0560">Oxidoreductase</keyword>
<dbReference type="InterPro" id="IPR013785">
    <property type="entry name" value="Aldolase_TIM"/>
</dbReference>
<evidence type="ECO:0000256" key="4">
    <source>
        <dbReference type="ARBA" id="ARBA00022630"/>
    </source>
</evidence>
<gene>
    <name evidence="16" type="ORF">US45_C0043G0007</name>
</gene>
<reference evidence="16 17" key="1">
    <citation type="journal article" date="2015" name="Nature">
        <title>rRNA introns, odd ribosomes, and small enigmatic genomes across a large radiation of phyla.</title>
        <authorList>
            <person name="Brown C.T."/>
            <person name="Hug L.A."/>
            <person name="Thomas B.C."/>
            <person name="Sharon I."/>
            <person name="Castelle C.J."/>
            <person name="Singh A."/>
            <person name="Wilkins M.J."/>
            <person name="Williams K.H."/>
            <person name="Banfield J.F."/>
        </authorList>
    </citation>
    <scope>NUCLEOTIDE SEQUENCE [LARGE SCALE GENOMIC DNA]</scope>
</reference>
<dbReference type="AlphaFoldDB" id="A0A0G0J4L9"/>
<dbReference type="EMBL" id="LBTA01000043">
    <property type="protein sequence ID" value="KKQ31454.1"/>
    <property type="molecule type" value="Genomic_DNA"/>
</dbReference>
<protein>
    <recommendedName>
        <fullName evidence="12">tRNA-dihydrouridine synthase</fullName>
        <ecNumber evidence="12">1.3.1.-</ecNumber>
    </recommendedName>
</protein>
<dbReference type="InterPro" id="IPR035587">
    <property type="entry name" value="DUS-like_FMN-bd"/>
</dbReference>
<feature type="binding site" evidence="14">
    <location>
        <begin position="242"/>
        <end position="243"/>
    </location>
    <ligand>
        <name>FMN</name>
        <dbReference type="ChEBI" id="CHEBI:58210"/>
    </ligand>
</feature>
<evidence type="ECO:0000256" key="1">
    <source>
        <dbReference type="ARBA" id="ARBA00001917"/>
    </source>
</evidence>
<keyword evidence="8" id="KW-0694">RNA-binding</keyword>
<evidence type="ECO:0000256" key="9">
    <source>
        <dbReference type="ARBA" id="ARBA00023002"/>
    </source>
</evidence>
<comment type="cofactor">
    <cofactor evidence="1 12 14">
        <name>FMN</name>
        <dbReference type="ChEBI" id="CHEBI:58210"/>
    </cofactor>
</comment>
<dbReference type="SUPFAM" id="SSF51395">
    <property type="entry name" value="FMN-linked oxidoreductases"/>
    <property type="match status" value="1"/>
</dbReference>